<dbReference type="Proteomes" id="UP000269721">
    <property type="component" value="Unassembled WGS sequence"/>
</dbReference>
<dbReference type="PANTHER" id="PTHR23079:SF55">
    <property type="entry name" value="RNA-DIRECTED RNA POLYMERASE"/>
    <property type="match status" value="1"/>
</dbReference>
<dbReference type="AlphaFoldDB" id="A0A4P9W1P8"/>
<dbReference type="GO" id="GO:0030422">
    <property type="term" value="P:siRNA processing"/>
    <property type="evidence" value="ECO:0007669"/>
    <property type="project" value="TreeGrafter"/>
</dbReference>
<dbReference type="PANTHER" id="PTHR23079">
    <property type="entry name" value="RNA-DEPENDENT RNA POLYMERASE"/>
    <property type="match status" value="1"/>
</dbReference>
<keyword evidence="4" id="KW-1185">Reference proteome</keyword>
<dbReference type="EMBL" id="ML000612">
    <property type="protein sequence ID" value="RKO83996.1"/>
    <property type="molecule type" value="Genomic_DNA"/>
</dbReference>
<proteinExistence type="inferred from homology"/>
<dbReference type="GO" id="GO:0003968">
    <property type="term" value="F:RNA-directed RNA polymerase activity"/>
    <property type="evidence" value="ECO:0007669"/>
    <property type="project" value="UniProtKB-KW"/>
</dbReference>
<comment type="catalytic activity">
    <reaction evidence="1">
        <text>RNA(n) + a ribonucleoside 5'-triphosphate = RNA(n+1) + diphosphate</text>
        <dbReference type="Rhea" id="RHEA:21248"/>
        <dbReference type="Rhea" id="RHEA-COMP:14527"/>
        <dbReference type="Rhea" id="RHEA-COMP:17342"/>
        <dbReference type="ChEBI" id="CHEBI:33019"/>
        <dbReference type="ChEBI" id="CHEBI:61557"/>
        <dbReference type="ChEBI" id="CHEBI:140395"/>
        <dbReference type="EC" id="2.7.7.48"/>
    </reaction>
</comment>
<keyword evidence="1" id="KW-0694">RNA-binding</keyword>
<protein>
    <recommendedName>
        <fullName evidence="1">RNA-dependent RNA polymerase</fullName>
        <ecNumber evidence="1">2.7.7.48</ecNumber>
    </recommendedName>
</protein>
<dbReference type="EC" id="2.7.7.48" evidence="1"/>
<dbReference type="GO" id="GO:0031380">
    <property type="term" value="C:nuclear RNA-directed RNA polymerase complex"/>
    <property type="evidence" value="ECO:0007669"/>
    <property type="project" value="TreeGrafter"/>
</dbReference>
<keyword evidence="1" id="KW-0808">Transferase</keyword>
<reference evidence="4" key="1">
    <citation type="journal article" date="2018" name="Nat. Microbiol.">
        <title>Leveraging single-cell genomics to expand the fungal tree of life.</title>
        <authorList>
            <person name="Ahrendt S.R."/>
            <person name="Quandt C.A."/>
            <person name="Ciobanu D."/>
            <person name="Clum A."/>
            <person name="Salamov A."/>
            <person name="Andreopoulos B."/>
            <person name="Cheng J.F."/>
            <person name="Woyke T."/>
            <person name="Pelin A."/>
            <person name="Henrissat B."/>
            <person name="Reynolds N.K."/>
            <person name="Benny G.L."/>
            <person name="Smith M.E."/>
            <person name="James T.Y."/>
            <person name="Grigoriev I.V."/>
        </authorList>
    </citation>
    <scope>NUCLEOTIDE SEQUENCE [LARGE SCALE GENOMIC DNA]</scope>
</reference>
<feature type="non-terminal residue" evidence="3">
    <location>
        <position position="390"/>
    </location>
</feature>
<evidence type="ECO:0000313" key="4">
    <source>
        <dbReference type="Proteomes" id="UP000269721"/>
    </source>
</evidence>
<keyword evidence="1" id="KW-0548">Nucleotidyltransferase</keyword>
<dbReference type="Pfam" id="PF05183">
    <property type="entry name" value="RdRP"/>
    <property type="match status" value="1"/>
</dbReference>
<feature type="domain" description="RDRP core" evidence="2">
    <location>
        <begin position="164"/>
        <end position="390"/>
    </location>
</feature>
<dbReference type="InterPro" id="IPR057596">
    <property type="entry name" value="RDRP_core"/>
</dbReference>
<dbReference type="GO" id="GO:0003723">
    <property type="term" value="F:RNA binding"/>
    <property type="evidence" value="ECO:0007669"/>
    <property type="project" value="UniProtKB-KW"/>
</dbReference>
<accession>A0A4P9W1P8</accession>
<sequence length="390" mass="42619">MAIVAGYERRQWMMRLRNALSTISNCMMMPTISSKILADFSLPVTDQLRLGARSAVVVPLPPGSSWSGGFDAVLEPLPFDVRYMLHACIAARKIHIVDDRDAVNLAAALSRCSADCAIDILADVYGCHEGATTAEIIADYDAATDAVPDTETTPSLVRTRRVLVTPLTAYPQPPEVEEGNRVLRAFPSLVDRFMRVTFCDENLSSVLGARPGDILDRSGRVHRVMNNGLRVAGRLFKFLAYFNSQLREQSCWMYEEVPREGEDKPPLAEEIRASIGDMSKISFVGKKAARIGQAFSNTRRVATLPGSRVTTINDVERNGYCYTDGVGMISLGLAIEAALALGMRSTPSAFQVRFAGSKGVVAVWPHATPDLVLRPGMNKFDSANSTNDLE</sequence>
<evidence type="ECO:0000259" key="2">
    <source>
        <dbReference type="Pfam" id="PF05183"/>
    </source>
</evidence>
<comment type="similarity">
    <text evidence="1">Belongs to the RdRP family.</text>
</comment>
<evidence type="ECO:0000313" key="3">
    <source>
        <dbReference type="EMBL" id="RKO83996.1"/>
    </source>
</evidence>
<dbReference type="OrthoDB" id="6513042at2759"/>
<keyword evidence="1" id="KW-0696">RNA-directed RNA polymerase</keyword>
<evidence type="ECO:0000256" key="1">
    <source>
        <dbReference type="RuleBase" id="RU363098"/>
    </source>
</evidence>
<gene>
    <name evidence="3" type="ORF">BDK51DRAFT_44638</name>
</gene>
<dbReference type="InterPro" id="IPR007855">
    <property type="entry name" value="RDRP"/>
</dbReference>
<organism evidence="3 4">
    <name type="scientific">Blyttiomyces helicus</name>
    <dbReference type="NCBI Taxonomy" id="388810"/>
    <lineage>
        <taxon>Eukaryota</taxon>
        <taxon>Fungi</taxon>
        <taxon>Fungi incertae sedis</taxon>
        <taxon>Chytridiomycota</taxon>
        <taxon>Chytridiomycota incertae sedis</taxon>
        <taxon>Chytridiomycetes</taxon>
        <taxon>Chytridiomycetes incertae sedis</taxon>
        <taxon>Blyttiomyces</taxon>
    </lineage>
</organism>
<name>A0A4P9W1P8_9FUNG</name>